<feature type="domain" description="DUF7948" evidence="2">
    <location>
        <begin position="31"/>
        <end position="264"/>
    </location>
</feature>
<dbReference type="PANTHER" id="PTHR35580:SF1">
    <property type="entry name" value="PHYTASE-LIKE DOMAIN-CONTAINING PROTEIN"/>
    <property type="match status" value="1"/>
</dbReference>
<sequence>MMRKTLLFFTVVICGLVFAQKQHIQNNQYYFYENKGQIIDQDGRENTDVRYLYHSGGLNVQLRNHGFSYDIYETKKAPNPNFSKHNRNGLTDQKAYDPDEFIYEKQIHRIDIELLNSNQNSKIIAEGRSSDYDNYYNIPHKPKGITNVHRYHKILYKNIYPNIDLAFFKPDDTLKPIEYNFIINAGGKISDIKMKFSGAPALIKDGKLAMNVRFGEIHENIPNSWIEGLRRENINVSFKDLGDQTFGFNSPVDSSNKIIIIDPVPTRIWGSYAGGAGEDYGRVKTDSQNTVYVYGSTNSNTNFATSGTYQQNIAGGTDAYLMKLTKTGQKLWGTYYGFGMTDYFMDVDFDENFNIYAGGSVQRGLYNENIVLVKFNNNGNLIFQKEFVSSREDKLYTVSYNQNHVYIGGHAFSSDFPTVNAIQPTKATPSGMSDGILASLNSTNGNVDWATYFGGSDSSTSIFQIFSSVNDLEIVGATQSVNIPMINPFQAVKAGVTDGIYLKLSKSGNILIRSSYYGEVGQDVIRQARIINNTLILAGEYTIPSPSGGIINKPGVWRINLTSNIITKSYFDFNPGGQLFAYTDVSGNVFFMGLHLQNFGQADISTPGAYMGIPAMYIATFLIKYNQNDIKEWGTYYTGNGATQLGEITKDNEGSIYLTGMSSGNSSGIATPGTFQQSPGGGNDMFIAKFQDCTSTAVIMSNSPVCTNSTVQLNATGGTTYSWTGPNGFTSNQQNPSIPNATAANSGVYTCQVSGSGACDGSFTVNVVVGDNLAPVPNVASLPAITGDCHTVITNFPTATDNCAGTITATTTDPLSYSVPGTYTIHWNYNDGNGNNTTQNQTVMVNPVPAPTANVSQIFCATNNPKISDLQVTGQNIKWYDAAGNLLSSAVLLVDGQTYYASQTINGCESSKIAVQVTINNTPKPTGNTTQDFCASASPTLANLIVTGTSILFYNASGTIIPVTTPLVNGQTYYATQTINGCESEKLAIAVTLSINNVPAVNHTEVMCNSTTGNTMSVNLHSYEGNIINNPGNYIFIYTDSAGNVISNPANYTLNIGTTVITVKVATVDGCFTTIRLTLILNPKPFMELPEKLDFCEGKTITLDAGAGFASYLWSNGATTRTITVSAPGTYSVTVKNVFGCENTKSVQVAYSVLATIVGVNINNNTATVVLSENGNYEYSLDNFVWQDSNIFTNLNTGEYTVYVRTKSGCIIGQKKFSIFNIQNAVTPNGDGNNDAWKIAGLENYPGTEVYIYDRKGFVILKETITKKPFVWDGKYHQQPLATGNYWYTIKVSDGRVYSGWLLVKNRD</sequence>
<dbReference type="Pfam" id="PF13895">
    <property type="entry name" value="Ig_2"/>
    <property type="match status" value="1"/>
</dbReference>
<dbReference type="EMBL" id="JACHLC010000001">
    <property type="protein sequence ID" value="MBB6370279.1"/>
    <property type="molecule type" value="Genomic_DNA"/>
</dbReference>
<evidence type="ECO:0000259" key="2">
    <source>
        <dbReference type="Pfam" id="PF25778"/>
    </source>
</evidence>
<dbReference type="InterPro" id="IPR013783">
    <property type="entry name" value="Ig-like_fold"/>
</dbReference>
<protein>
    <submittedName>
        <fullName evidence="3">Gliding motility-associated-like protein</fullName>
    </submittedName>
</protein>
<keyword evidence="4" id="KW-1185">Reference proteome</keyword>
<dbReference type="InterPro" id="IPR026341">
    <property type="entry name" value="T9SS_type_B"/>
</dbReference>
<evidence type="ECO:0000313" key="3">
    <source>
        <dbReference type="EMBL" id="MBB6370279.1"/>
    </source>
</evidence>
<dbReference type="RefSeq" id="WP_184159184.1">
    <property type="nucleotide sequence ID" value="NZ_JACHLC010000001.1"/>
</dbReference>
<comment type="caution">
    <text evidence="3">The sequence shown here is derived from an EMBL/GenBank/DDBJ whole genome shotgun (WGS) entry which is preliminary data.</text>
</comment>
<evidence type="ECO:0000313" key="4">
    <source>
        <dbReference type="Proteomes" id="UP000589738"/>
    </source>
</evidence>
<dbReference type="InterPro" id="IPR057708">
    <property type="entry name" value="DUF7948"/>
</dbReference>
<keyword evidence="1" id="KW-0732">Signal</keyword>
<proteinExistence type="predicted"/>
<name>A0A841NG53_9FLAO</name>
<dbReference type="PANTHER" id="PTHR35580">
    <property type="entry name" value="CELL SURFACE GLYCOPROTEIN (S-LAYER PROTEIN)-LIKE PROTEIN"/>
    <property type="match status" value="1"/>
</dbReference>
<accession>A0A841NG53</accession>
<dbReference type="Proteomes" id="UP000589738">
    <property type="component" value="Unassembled WGS sequence"/>
</dbReference>
<reference evidence="3 4" key="1">
    <citation type="submission" date="2020-08" db="EMBL/GenBank/DDBJ databases">
        <title>Functional genomics of gut bacteria from endangered species of beetles.</title>
        <authorList>
            <person name="Carlos-Shanley C."/>
        </authorList>
    </citation>
    <scope>NUCLEOTIDE SEQUENCE [LARGE SCALE GENOMIC DNA]</scope>
    <source>
        <strain evidence="3 4">S00136</strain>
    </source>
</reference>
<dbReference type="InterPro" id="IPR052918">
    <property type="entry name" value="Motility_Chemotaxis_Reg"/>
</dbReference>
<feature type="signal peptide" evidence="1">
    <location>
        <begin position="1"/>
        <end position="19"/>
    </location>
</feature>
<dbReference type="Gene3D" id="2.60.40.10">
    <property type="entry name" value="Immunoglobulins"/>
    <property type="match status" value="2"/>
</dbReference>
<dbReference type="Pfam" id="PF13585">
    <property type="entry name" value="CHU_C"/>
    <property type="match status" value="1"/>
</dbReference>
<feature type="chain" id="PRO_5033059817" evidence="1">
    <location>
        <begin position="20"/>
        <end position="1308"/>
    </location>
</feature>
<organism evidence="3 4">
    <name type="scientific">Chryseobacterium shigense</name>
    <dbReference type="NCBI Taxonomy" id="297244"/>
    <lineage>
        <taxon>Bacteria</taxon>
        <taxon>Pseudomonadati</taxon>
        <taxon>Bacteroidota</taxon>
        <taxon>Flavobacteriia</taxon>
        <taxon>Flavobacteriales</taxon>
        <taxon>Weeksellaceae</taxon>
        <taxon>Chryseobacterium group</taxon>
        <taxon>Chryseobacterium</taxon>
    </lineage>
</organism>
<dbReference type="Pfam" id="PF25778">
    <property type="entry name" value="DUF7948"/>
    <property type="match status" value="1"/>
</dbReference>
<dbReference type="NCBIfam" id="TIGR04131">
    <property type="entry name" value="Bac_Flav_CTERM"/>
    <property type="match status" value="1"/>
</dbReference>
<evidence type="ECO:0000256" key="1">
    <source>
        <dbReference type="SAM" id="SignalP"/>
    </source>
</evidence>
<gene>
    <name evidence="3" type="ORF">HNP36_001332</name>
</gene>